<dbReference type="GO" id="GO:0016126">
    <property type="term" value="P:sterol biosynthetic process"/>
    <property type="evidence" value="ECO:0007669"/>
    <property type="project" value="TreeGrafter"/>
</dbReference>
<dbReference type="InterPro" id="IPR002202">
    <property type="entry name" value="HMG_CoA_Rdtase"/>
</dbReference>
<comment type="pathway">
    <text evidence="1 5">Metabolic intermediate biosynthesis; (R)-mevalonate biosynthesis; (R)-mevalonate from acetyl-CoA: step 3/3.</text>
</comment>
<dbReference type="Proteomes" id="UP000887540">
    <property type="component" value="Unplaced"/>
</dbReference>
<dbReference type="PRINTS" id="PR00071">
    <property type="entry name" value="HMGCOARDTASE"/>
</dbReference>
<dbReference type="Pfam" id="PF00368">
    <property type="entry name" value="HMG-CoA_red"/>
    <property type="match status" value="1"/>
</dbReference>
<dbReference type="EC" id="1.1.1.34" evidence="5"/>
<dbReference type="PROSITE" id="PS00066">
    <property type="entry name" value="HMG_COA_REDUCTASE_1"/>
    <property type="match status" value="1"/>
</dbReference>
<dbReference type="Gene3D" id="1.10.3270.10">
    <property type="entry name" value="HMGR, N-terminal domain"/>
    <property type="match status" value="1"/>
</dbReference>
<dbReference type="Gene3D" id="3.90.770.10">
    <property type="entry name" value="3-hydroxy-3-methylglutaryl-coenzyme A Reductase, Chain A, domain 2"/>
    <property type="match status" value="1"/>
</dbReference>
<dbReference type="GO" id="GO:0005789">
    <property type="term" value="C:endoplasmic reticulum membrane"/>
    <property type="evidence" value="ECO:0007669"/>
    <property type="project" value="UniProtKB-SubCell"/>
</dbReference>
<organism evidence="7 8">
    <name type="scientific">Acrobeloides nanus</name>
    <dbReference type="NCBI Taxonomy" id="290746"/>
    <lineage>
        <taxon>Eukaryota</taxon>
        <taxon>Metazoa</taxon>
        <taxon>Ecdysozoa</taxon>
        <taxon>Nematoda</taxon>
        <taxon>Chromadorea</taxon>
        <taxon>Rhabditida</taxon>
        <taxon>Tylenchina</taxon>
        <taxon>Cephalobomorpha</taxon>
        <taxon>Cephaloboidea</taxon>
        <taxon>Cephalobidae</taxon>
        <taxon>Acrobeloides</taxon>
    </lineage>
</organism>
<dbReference type="GO" id="GO:0004420">
    <property type="term" value="F:hydroxymethylglutaryl-CoA reductase (NADPH) activity"/>
    <property type="evidence" value="ECO:0007669"/>
    <property type="project" value="UniProtKB-EC"/>
</dbReference>
<dbReference type="InterPro" id="IPR023076">
    <property type="entry name" value="HMG_CoA_Rdtase_CS"/>
</dbReference>
<evidence type="ECO:0000313" key="8">
    <source>
        <dbReference type="WBParaSite" id="ACRNAN_scaffold1717.g25123.t1"/>
    </source>
</evidence>
<dbReference type="GO" id="GO:0015936">
    <property type="term" value="P:coenzyme A metabolic process"/>
    <property type="evidence" value="ECO:0007669"/>
    <property type="project" value="InterPro"/>
</dbReference>
<protein>
    <recommendedName>
        <fullName evidence="5">3-hydroxy-3-methylglutaryl coenzyme A reductase</fullName>
        <shortName evidence="5">HMG-CoA reductase</shortName>
        <ecNumber evidence="5">1.1.1.34</ecNumber>
    </recommendedName>
</protein>
<comment type="similarity">
    <text evidence="2 5">Belongs to the HMG-CoA reductase family.</text>
</comment>
<sequence length="578" mass="63165">MDGEASTNSWPSDFEAGLSELLDNVVVDENGEWKAKLSERILQLAGLRNNHPHFIVGEDSQESPDRSRSNSLRSTETQTDEMKKNVIENPKGVEETLRKLENGTLKHRMLEGYFTKSEAVSIRRKFIESQIGCPLNGIPHANYDYNLVNGACCENIIGYMPIPIGVAGPLKINGQDYYIPLVTTEGALVASTNRGCSAVMSAIKRTKELQDLGIVSTVFEDSMTRAPVISFKSAQDAIRILNWIKDPIVKRKIKEEFEKDSNYCRLEEIDPYISGSLLFLRFKAKTGDAMGMNMISKAANGAMKHILKVISNKFPDMRPKYLSLSGNMCVDKKASATNWIEGRGKSVVSGITIPEDVVQTVLKTSVDELVTLAKEKLLVGTSMSGTIGGWNAHAANIVAAMFLATGQDAAQVVSSSMCYTEMKKTETGDLYISCTMKCLEVGTVGGGTILKPQQTALEMLGCCGAAQVPGENAKRLAEIICAAVLAGELSLMASQCTDDLVRSHLKLNRSCANIGQNSSARFEVPPPPFESVPDFRHLSTTSNLERHHLGISEKYNNVIPGSQRVGELVKVDLFRNLS</sequence>
<evidence type="ECO:0000256" key="3">
    <source>
        <dbReference type="ARBA" id="ARBA00022857"/>
    </source>
</evidence>
<keyword evidence="5" id="KW-0256">Endoplasmic reticulum</keyword>
<proteinExistence type="inferred from homology"/>
<evidence type="ECO:0000256" key="2">
    <source>
        <dbReference type="ARBA" id="ARBA00007661"/>
    </source>
</evidence>
<dbReference type="GO" id="GO:0008299">
    <property type="term" value="P:isoprenoid biosynthetic process"/>
    <property type="evidence" value="ECO:0007669"/>
    <property type="project" value="InterPro"/>
</dbReference>
<reference evidence="8" key="1">
    <citation type="submission" date="2022-11" db="UniProtKB">
        <authorList>
            <consortium name="WormBaseParasite"/>
        </authorList>
    </citation>
    <scope>IDENTIFICATION</scope>
</reference>
<dbReference type="PROSITE" id="PS00318">
    <property type="entry name" value="HMG_COA_REDUCTASE_2"/>
    <property type="match status" value="1"/>
</dbReference>
<keyword evidence="7" id="KW-1185">Reference proteome</keyword>
<dbReference type="InterPro" id="IPR009029">
    <property type="entry name" value="HMG_CoA_Rdtase_sub-bd_dom_sf"/>
</dbReference>
<dbReference type="PROSITE" id="PS50065">
    <property type="entry name" value="HMG_COA_REDUCTASE_4"/>
    <property type="match status" value="1"/>
</dbReference>
<evidence type="ECO:0000256" key="5">
    <source>
        <dbReference type="RuleBase" id="RU361219"/>
    </source>
</evidence>
<dbReference type="InterPro" id="IPR009023">
    <property type="entry name" value="HMG_CoA_Rdtase_NAD(P)-bd_sf"/>
</dbReference>
<dbReference type="CDD" id="cd00643">
    <property type="entry name" value="HMG-CoA_reductase_classI"/>
    <property type="match status" value="1"/>
</dbReference>
<evidence type="ECO:0000256" key="4">
    <source>
        <dbReference type="ARBA" id="ARBA00023002"/>
    </source>
</evidence>
<dbReference type="FunFam" id="3.30.70.420:FF:000001">
    <property type="entry name" value="3-hydroxy-3-methylglutaryl coenzyme A reductase"/>
    <property type="match status" value="1"/>
</dbReference>
<evidence type="ECO:0000313" key="7">
    <source>
        <dbReference type="Proteomes" id="UP000887540"/>
    </source>
</evidence>
<dbReference type="WBParaSite" id="ACRNAN_scaffold1717.g25123.t1">
    <property type="protein sequence ID" value="ACRNAN_scaffold1717.g25123.t1"/>
    <property type="gene ID" value="ACRNAN_scaffold1717.g25123"/>
</dbReference>
<comment type="catalytic activity">
    <reaction evidence="5">
        <text>(R)-mevalonate + 2 NADP(+) + CoA = (3S)-3-hydroxy-3-methylglutaryl-CoA + 2 NADPH + 2 H(+)</text>
        <dbReference type="Rhea" id="RHEA:15989"/>
        <dbReference type="ChEBI" id="CHEBI:15378"/>
        <dbReference type="ChEBI" id="CHEBI:36464"/>
        <dbReference type="ChEBI" id="CHEBI:43074"/>
        <dbReference type="ChEBI" id="CHEBI:57287"/>
        <dbReference type="ChEBI" id="CHEBI:57783"/>
        <dbReference type="ChEBI" id="CHEBI:58349"/>
        <dbReference type="EC" id="1.1.1.34"/>
    </reaction>
</comment>
<dbReference type="PANTHER" id="PTHR10572">
    <property type="entry name" value="3-HYDROXY-3-METHYLGLUTARYL-COENZYME A REDUCTASE"/>
    <property type="match status" value="1"/>
</dbReference>
<dbReference type="InterPro" id="IPR023282">
    <property type="entry name" value="HMG_CoA_Rdtase_N"/>
</dbReference>
<keyword evidence="4 5" id="KW-0560">Oxidoreductase</keyword>
<dbReference type="InterPro" id="IPR023074">
    <property type="entry name" value="HMG_CoA_Rdtase_cat_sf"/>
</dbReference>
<dbReference type="Gene3D" id="3.30.70.420">
    <property type="entry name" value="Hydroxymethylglutaryl-CoA reductase, class I/II, NAD/NADP-binding domain"/>
    <property type="match status" value="1"/>
</dbReference>
<dbReference type="NCBIfam" id="TIGR00533">
    <property type="entry name" value="HMG_CoA_R_NADP"/>
    <property type="match status" value="1"/>
</dbReference>
<dbReference type="GO" id="GO:0005778">
    <property type="term" value="C:peroxisomal membrane"/>
    <property type="evidence" value="ECO:0007669"/>
    <property type="project" value="TreeGrafter"/>
</dbReference>
<keyword evidence="3 5" id="KW-0521">NADP</keyword>
<comment type="subcellular location">
    <subcellularLocation>
        <location evidence="5">Endoplasmic reticulum membrane</location>
        <topology evidence="5">Multi-pass membrane protein</topology>
    </subcellularLocation>
</comment>
<feature type="region of interest" description="Disordered" evidence="6">
    <location>
        <begin position="53"/>
        <end position="81"/>
    </location>
</feature>
<accession>A0A914D0Q4</accession>
<dbReference type="PANTHER" id="PTHR10572:SF24">
    <property type="entry name" value="3-HYDROXY-3-METHYLGLUTARYL-COENZYME A REDUCTASE"/>
    <property type="match status" value="1"/>
</dbReference>
<evidence type="ECO:0000256" key="1">
    <source>
        <dbReference type="ARBA" id="ARBA00005084"/>
    </source>
</evidence>
<dbReference type="AlphaFoldDB" id="A0A914D0Q4"/>
<dbReference type="InterPro" id="IPR004554">
    <property type="entry name" value="HMG_CoA_Rdtase_eu_arc"/>
</dbReference>
<evidence type="ECO:0000256" key="6">
    <source>
        <dbReference type="SAM" id="MobiDB-lite"/>
    </source>
</evidence>
<name>A0A914D0Q4_9BILA</name>
<dbReference type="SUPFAM" id="SSF55035">
    <property type="entry name" value="NAD-binding domain of HMG-CoA reductase"/>
    <property type="match status" value="1"/>
</dbReference>
<dbReference type="SUPFAM" id="SSF56542">
    <property type="entry name" value="Substrate-binding domain of HMG-CoA reductase"/>
    <property type="match status" value="1"/>
</dbReference>